<dbReference type="SUPFAM" id="SSF52540">
    <property type="entry name" value="P-loop containing nucleoside triphosphate hydrolases"/>
    <property type="match status" value="1"/>
</dbReference>
<keyword evidence="8" id="KW-1185">Reference proteome</keyword>
<evidence type="ECO:0000313" key="8">
    <source>
        <dbReference type="Proteomes" id="UP000187266"/>
    </source>
</evidence>
<dbReference type="Proteomes" id="UP000187266">
    <property type="component" value="Chromosome"/>
</dbReference>
<dbReference type="InterPro" id="IPR002078">
    <property type="entry name" value="Sigma_54_int"/>
</dbReference>
<evidence type="ECO:0000256" key="6">
    <source>
        <dbReference type="ARBA" id="ARBA00023163"/>
    </source>
</evidence>
<keyword evidence="5" id="KW-0805">Transcription regulation</keyword>
<dbReference type="PANTHER" id="PTHR32071:SF57">
    <property type="entry name" value="C4-DICARBOXYLATE TRANSPORT TRANSCRIPTIONAL REGULATORY PROTEIN DCTD"/>
    <property type="match status" value="1"/>
</dbReference>
<dbReference type="Pfam" id="PF14532">
    <property type="entry name" value="Sigma54_activ_2"/>
    <property type="match status" value="1"/>
</dbReference>
<name>A0A1U7DL16_9RHOB</name>
<gene>
    <name evidence="7" type="ORF">BV394_13925</name>
</gene>
<dbReference type="Pfam" id="PF02954">
    <property type="entry name" value="HTH_8"/>
    <property type="match status" value="1"/>
</dbReference>
<dbReference type="Pfam" id="PF25601">
    <property type="entry name" value="AAA_lid_14"/>
    <property type="match status" value="1"/>
</dbReference>
<sequence length="412" mass="44343">MSGATTRRVLLVDDDPAVREALVQTLELAGLEPVAAGSFIVAKDHLTPQFEGVVVSDIRMPGKDGFALLEFAQGRDPDLPVILLTGEGDIPMAVRGMSAGAFDFLEKPCAPGDLLNSVERALRTRALVLENRALRRQVETGDAAARMIIGGSAASEALRGRLRTLAAADVSVLITGEAGTGTARIAEVLHLLSRRSHEPFVRISGAGATPAGLSEQFSRAGAGSIFIDEVSALGQAAQFCLLDLMEEHPATPVRAGTYADIDAEVAAGRFNADLFYRLELASVRIPALRERAEDIPAMFRAFLTIACEQAALPVPEISEEVIARLMEQDWPGNARALQNVAMRLALGVTDIGDSSRNVGLSERMRQVERTLIVEALRRNRGNASETARALDLPRKTFYDKLARHGLKADDFR</sequence>
<dbReference type="SMART" id="SM00448">
    <property type="entry name" value="REC"/>
    <property type="match status" value="1"/>
</dbReference>
<dbReference type="GO" id="GO:0000160">
    <property type="term" value="P:phosphorelay signal transduction system"/>
    <property type="evidence" value="ECO:0007669"/>
    <property type="project" value="UniProtKB-KW"/>
</dbReference>
<accession>A0A2M9DBL0</accession>
<dbReference type="InterPro" id="IPR009057">
    <property type="entry name" value="Homeodomain-like_sf"/>
</dbReference>
<dbReference type="Gene3D" id="1.10.10.60">
    <property type="entry name" value="Homeodomain-like"/>
    <property type="match status" value="1"/>
</dbReference>
<dbReference type="InterPro" id="IPR002197">
    <property type="entry name" value="HTH_Fis"/>
</dbReference>
<dbReference type="AlphaFoldDB" id="A0A1U7DL16"/>
<reference evidence="7 8" key="1">
    <citation type="submission" date="2017-01" db="EMBL/GenBank/DDBJ databases">
        <title>Genomic analysis of Xuhuaishuia manganoxidans DY6-4.</title>
        <authorList>
            <person name="Wang X."/>
        </authorList>
    </citation>
    <scope>NUCLEOTIDE SEQUENCE [LARGE SCALE GENOMIC DNA]</scope>
    <source>
        <strain evidence="7 8">DY6-4</strain>
    </source>
</reference>
<dbReference type="Gene3D" id="1.10.8.60">
    <property type="match status" value="1"/>
</dbReference>
<evidence type="ECO:0000313" key="7">
    <source>
        <dbReference type="EMBL" id="APX90680.1"/>
    </source>
</evidence>
<keyword evidence="6" id="KW-0804">Transcription</keyword>
<dbReference type="GO" id="GO:0043565">
    <property type="term" value="F:sequence-specific DNA binding"/>
    <property type="evidence" value="ECO:0007669"/>
    <property type="project" value="InterPro"/>
</dbReference>
<keyword evidence="2" id="KW-0547">Nucleotide-binding</keyword>
<protein>
    <submittedName>
        <fullName evidence="7">Sigma-54-dependent Fis family transcriptional regulator</fullName>
    </submittedName>
</protein>
<dbReference type="GO" id="GO:0006355">
    <property type="term" value="P:regulation of DNA-templated transcription"/>
    <property type="evidence" value="ECO:0007669"/>
    <property type="project" value="InterPro"/>
</dbReference>
<dbReference type="SUPFAM" id="SSF46689">
    <property type="entry name" value="Homeodomain-like"/>
    <property type="match status" value="1"/>
</dbReference>
<organism evidence="7 8">
    <name type="scientific">Brevirhabdus pacifica</name>
    <dbReference type="NCBI Taxonomy" id="1267768"/>
    <lineage>
        <taxon>Bacteria</taxon>
        <taxon>Pseudomonadati</taxon>
        <taxon>Pseudomonadota</taxon>
        <taxon>Alphaproteobacteria</taxon>
        <taxon>Rhodobacterales</taxon>
        <taxon>Paracoccaceae</taxon>
        <taxon>Brevirhabdus</taxon>
    </lineage>
</organism>
<evidence type="ECO:0000256" key="3">
    <source>
        <dbReference type="ARBA" id="ARBA00022840"/>
    </source>
</evidence>
<evidence type="ECO:0000256" key="2">
    <source>
        <dbReference type="ARBA" id="ARBA00022741"/>
    </source>
</evidence>
<proteinExistence type="predicted"/>
<dbReference type="InterPro" id="IPR001789">
    <property type="entry name" value="Sig_transdc_resp-reg_receiver"/>
</dbReference>
<dbReference type="STRING" id="1267768.BV394_13925"/>
<dbReference type="PROSITE" id="PS50045">
    <property type="entry name" value="SIGMA54_INTERACT_4"/>
    <property type="match status" value="1"/>
</dbReference>
<dbReference type="PANTHER" id="PTHR32071">
    <property type="entry name" value="TRANSCRIPTIONAL REGULATORY PROTEIN"/>
    <property type="match status" value="1"/>
</dbReference>
<dbReference type="RefSeq" id="WP_076980697.1">
    <property type="nucleotide sequence ID" value="NZ_CP019124.1"/>
</dbReference>
<dbReference type="Gene3D" id="3.40.50.300">
    <property type="entry name" value="P-loop containing nucleotide triphosphate hydrolases"/>
    <property type="match status" value="1"/>
</dbReference>
<evidence type="ECO:0000256" key="5">
    <source>
        <dbReference type="ARBA" id="ARBA00023015"/>
    </source>
</evidence>
<keyword evidence="1" id="KW-0597">Phosphoprotein</keyword>
<dbReference type="EMBL" id="CP019124">
    <property type="protein sequence ID" value="APX90680.1"/>
    <property type="molecule type" value="Genomic_DNA"/>
</dbReference>
<evidence type="ECO:0000256" key="4">
    <source>
        <dbReference type="ARBA" id="ARBA00023012"/>
    </source>
</evidence>
<evidence type="ECO:0000256" key="1">
    <source>
        <dbReference type="ARBA" id="ARBA00022553"/>
    </source>
</evidence>
<dbReference type="SUPFAM" id="SSF52172">
    <property type="entry name" value="CheY-like"/>
    <property type="match status" value="1"/>
</dbReference>
<dbReference type="PRINTS" id="PR01590">
    <property type="entry name" value="HTHFIS"/>
</dbReference>
<dbReference type="OrthoDB" id="9802388at2"/>
<dbReference type="PROSITE" id="PS50110">
    <property type="entry name" value="RESPONSE_REGULATORY"/>
    <property type="match status" value="1"/>
</dbReference>
<dbReference type="CDD" id="cd17549">
    <property type="entry name" value="REC_DctD-like"/>
    <property type="match status" value="1"/>
</dbReference>
<accession>A0A1U7DL16</accession>
<dbReference type="InterPro" id="IPR011006">
    <property type="entry name" value="CheY-like_superfamily"/>
</dbReference>
<dbReference type="InterPro" id="IPR058031">
    <property type="entry name" value="AAA_lid_NorR"/>
</dbReference>
<dbReference type="FunFam" id="3.40.50.2300:FF:000018">
    <property type="entry name" value="DNA-binding transcriptional regulator NtrC"/>
    <property type="match status" value="1"/>
</dbReference>
<dbReference type="Pfam" id="PF00072">
    <property type="entry name" value="Response_reg"/>
    <property type="match status" value="1"/>
</dbReference>
<dbReference type="InterPro" id="IPR027417">
    <property type="entry name" value="P-loop_NTPase"/>
</dbReference>
<keyword evidence="4" id="KW-0902">Two-component regulatory system</keyword>
<dbReference type="Gene3D" id="3.40.50.2300">
    <property type="match status" value="1"/>
</dbReference>
<dbReference type="GO" id="GO:0005524">
    <property type="term" value="F:ATP binding"/>
    <property type="evidence" value="ECO:0007669"/>
    <property type="project" value="UniProtKB-KW"/>
</dbReference>
<keyword evidence="3" id="KW-0067">ATP-binding</keyword>